<keyword evidence="3" id="KW-1003">Cell membrane</keyword>
<feature type="domain" description="Peptidase C39" evidence="17">
    <location>
        <begin position="12"/>
        <end position="144"/>
    </location>
</feature>
<feature type="domain" description="ABC transmembrane type-1" evidence="16">
    <location>
        <begin position="180"/>
        <end position="458"/>
    </location>
</feature>
<comment type="function">
    <text evidence="11">Involved in the export of calmodulin-sensitive adenylate cyclase-hemolysin (cyclolysin).</text>
</comment>
<dbReference type="InterPro" id="IPR036640">
    <property type="entry name" value="ABC1_TM_sf"/>
</dbReference>
<dbReference type="SUPFAM" id="SSF52540">
    <property type="entry name" value="P-loop containing nucleoside triphosphate hydrolases"/>
    <property type="match status" value="1"/>
</dbReference>
<dbReference type="Pfam" id="PF00664">
    <property type="entry name" value="ABC_membrane"/>
    <property type="match status" value="1"/>
</dbReference>
<evidence type="ECO:0000259" key="15">
    <source>
        <dbReference type="PROSITE" id="PS50893"/>
    </source>
</evidence>
<evidence type="ECO:0000256" key="9">
    <source>
        <dbReference type="ARBA" id="ARBA00022989"/>
    </source>
</evidence>
<dbReference type="InterPro" id="IPR005074">
    <property type="entry name" value="Peptidase_C39"/>
</dbReference>
<dbReference type="Gene3D" id="3.40.50.300">
    <property type="entry name" value="P-loop containing nucleotide triphosphate hydrolases"/>
    <property type="match status" value="1"/>
</dbReference>
<evidence type="ECO:0000256" key="8">
    <source>
        <dbReference type="ARBA" id="ARBA00022840"/>
    </source>
</evidence>
<sequence>MNGTKNQGHRKQADSGPLPLFMQGWMEAILAVAANYQIDTSRERLRVDAAWAAGGDLSADDLRQCIRQMARQAGLIVTEVAPDLKRLTAWRLPLVLQLRGGQVAVITALADDGLRLLLSGDEGGESTYTLAELQPELEVMAVLRPLRSTPDSRVDGYLRPVESHWLRDIVFADLRPYGHILLASFITNLMALGGILFSMQVYDRVVPSQSEPTLYVLFGGVLLSIVFAWAMRAARMHITDMLGKRADLRISDRVFGHALRVKNSARPRATGTFVAQIRELEPVREMLTSTTAAAVADLPFFVLFCLIFWMIAGALVWVPLAAFVLLLAPSLLAQKRLRNLAQASMRESALRNAMLVETVQGIEDIKLLQAEPRFQNQWNHFNAVNAEAGLKLRALLHGLSNWMQTVQGSAFAFVVFFGAPQVMRGEMSTGVLVASSILVSRMLAPLSSVTGVLNRWQQARMASDGLDQLMRLPVDHAEDGSRIHRPVIEGRYDFSDAVFSYDGKTPALQVRQLQIAAGERIAILGRNGAGKSTLLQALSGLIEPMAGRVLLDGVALAHIDPADLRRDVSLLTQNARLFYGSLRENLLLGAPHASDGELMIALLDAGAWSFVQTLPTGLDHMVMEGGMGLSGGQRQGLLLARLLLRQPRVLLLDEPTAALDDVAERDVIARLRKLAPGRTLVVATHRPAVLQVVDKIIVVDKGQVVLQGARDEVLGRLNGSAQPAASPQSVRVVQSARMKVAVQPQTRLSSVEEGQK</sequence>
<dbReference type="PANTHER" id="PTHR43394:SF1">
    <property type="entry name" value="ATP-BINDING CASSETTE SUB-FAMILY B MEMBER 10, MITOCHONDRIAL"/>
    <property type="match status" value="1"/>
</dbReference>
<keyword evidence="2" id="KW-0813">Transport</keyword>
<dbReference type="PANTHER" id="PTHR43394">
    <property type="entry name" value="ATP-DEPENDENT PERMEASE MDL1, MITOCHONDRIAL"/>
    <property type="match status" value="1"/>
</dbReference>
<dbReference type="SUPFAM" id="SSF90123">
    <property type="entry name" value="ABC transporter transmembrane region"/>
    <property type="match status" value="1"/>
</dbReference>
<evidence type="ECO:0000256" key="2">
    <source>
        <dbReference type="ARBA" id="ARBA00022448"/>
    </source>
</evidence>
<dbReference type="GO" id="GO:0005524">
    <property type="term" value="F:ATP binding"/>
    <property type="evidence" value="ECO:0007669"/>
    <property type="project" value="UniProtKB-KW"/>
</dbReference>
<dbReference type="Pfam" id="PF00005">
    <property type="entry name" value="ABC_tran"/>
    <property type="match status" value="1"/>
</dbReference>
<feature type="transmembrane region" description="Helical" evidence="14">
    <location>
        <begin position="214"/>
        <end position="234"/>
    </location>
</feature>
<dbReference type="GO" id="GO:0006508">
    <property type="term" value="P:proteolysis"/>
    <property type="evidence" value="ECO:0007669"/>
    <property type="project" value="InterPro"/>
</dbReference>
<keyword evidence="6" id="KW-0547">Nucleotide-binding</keyword>
<evidence type="ECO:0000256" key="6">
    <source>
        <dbReference type="ARBA" id="ARBA00022741"/>
    </source>
</evidence>
<dbReference type="EMBL" id="CP006704">
    <property type="protein sequence ID" value="AIJ46038.1"/>
    <property type="molecule type" value="Genomic_DNA"/>
</dbReference>
<dbReference type="KEGG" id="ctes:O987_09565"/>
<keyword evidence="5" id="KW-0204">Cytolysis</keyword>
<dbReference type="GO" id="GO:0016887">
    <property type="term" value="F:ATP hydrolysis activity"/>
    <property type="evidence" value="ECO:0007669"/>
    <property type="project" value="InterPro"/>
</dbReference>
<feature type="transmembrane region" description="Helical" evidence="14">
    <location>
        <begin position="180"/>
        <end position="202"/>
    </location>
</feature>
<dbReference type="GO" id="GO:0031640">
    <property type="term" value="P:killing of cells of another organism"/>
    <property type="evidence" value="ECO:0007669"/>
    <property type="project" value="UniProtKB-KW"/>
</dbReference>
<proteinExistence type="inferred from homology"/>
<accession>A0A076PK90</accession>
<evidence type="ECO:0000259" key="16">
    <source>
        <dbReference type="PROSITE" id="PS50929"/>
    </source>
</evidence>
<dbReference type="CDD" id="cd18587">
    <property type="entry name" value="ABC_6TM_LapB_like"/>
    <property type="match status" value="1"/>
</dbReference>
<keyword evidence="7" id="KW-0378">Hydrolase</keyword>
<comment type="similarity">
    <text evidence="12">Belongs to the ABC transporter superfamily. Cyclolysin exporter (TC 3.A.1.109.2) family.</text>
</comment>
<dbReference type="Gene3D" id="1.20.1560.10">
    <property type="entry name" value="ABC transporter type 1, transmembrane domain"/>
    <property type="match status" value="1"/>
</dbReference>
<dbReference type="GO" id="GO:0008233">
    <property type="term" value="F:peptidase activity"/>
    <property type="evidence" value="ECO:0007669"/>
    <property type="project" value="InterPro"/>
</dbReference>
<dbReference type="Gene3D" id="3.90.70.10">
    <property type="entry name" value="Cysteine proteinases"/>
    <property type="match status" value="1"/>
</dbReference>
<evidence type="ECO:0000256" key="5">
    <source>
        <dbReference type="ARBA" id="ARBA00022735"/>
    </source>
</evidence>
<dbReference type="SMART" id="SM00382">
    <property type="entry name" value="AAA"/>
    <property type="match status" value="1"/>
</dbReference>
<dbReference type="Proteomes" id="UP000028782">
    <property type="component" value="Chromosome"/>
</dbReference>
<dbReference type="HOGENOM" id="CLU_000604_95_6_4"/>
<dbReference type="GO" id="GO:0015421">
    <property type="term" value="F:ABC-type oligopeptide transporter activity"/>
    <property type="evidence" value="ECO:0007669"/>
    <property type="project" value="TreeGrafter"/>
</dbReference>
<evidence type="ECO:0000313" key="19">
    <source>
        <dbReference type="Proteomes" id="UP000028782"/>
    </source>
</evidence>
<evidence type="ECO:0000256" key="10">
    <source>
        <dbReference type="ARBA" id="ARBA00023136"/>
    </source>
</evidence>
<keyword evidence="5" id="KW-0354">Hemolysis</keyword>
<keyword evidence="10 14" id="KW-0472">Membrane</keyword>
<dbReference type="InterPro" id="IPR003439">
    <property type="entry name" value="ABC_transporter-like_ATP-bd"/>
</dbReference>
<dbReference type="PROSITE" id="PS50929">
    <property type="entry name" value="ABC_TM1F"/>
    <property type="match status" value="1"/>
</dbReference>
<protein>
    <recommendedName>
        <fullName evidence="13">Cyclolysin secretion/processing ATP-binding protein CyaB</fullName>
    </recommendedName>
</protein>
<organism evidence="18 19">
    <name type="scientific">Comamonas testosteroni TK102</name>
    <dbReference type="NCBI Taxonomy" id="1392005"/>
    <lineage>
        <taxon>Bacteria</taxon>
        <taxon>Pseudomonadati</taxon>
        <taxon>Pseudomonadota</taxon>
        <taxon>Betaproteobacteria</taxon>
        <taxon>Burkholderiales</taxon>
        <taxon>Comamonadaceae</taxon>
        <taxon>Comamonas</taxon>
    </lineage>
</organism>
<gene>
    <name evidence="18" type="ORF">O987_09565</name>
</gene>
<evidence type="ECO:0000256" key="3">
    <source>
        <dbReference type="ARBA" id="ARBA00022475"/>
    </source>
</evidence>
<dbReference type="InterPro" id="IPR003593">
    <property type="entry name" value="AAA+_ATPase"/>
</dbReference>
<dbReference type="InterPro" id="IPR039421">
    <property type="entry name" value="Type_1_exporter"/>
</dbReference>
<dbReference type="InterPro" id="IPR017750">
    <property type="entry name" value="ATPase_T1SS"/>
</dbReference>
<dbReference type="NCBIfam" id="TIGR03375">
    <property type="entry name" value="type_I_sec_LssB"/>
    <property type="match status" value="1"/>
</dbReference>
<evidence type="ECO:0000313" key="18">
    <source>
        <dbReference type="EMBL" id="AIJ46038.1"/>
    </source>
</evidence>
<keyword evidence="8 18" id="KW-0067">ATP-binding</keyword>
<evidence type="ECO:0000256" key="7">
    <source>
        <dbReference type="ARBA" id="ARBA00022801"/>
    </source>
</evidence>
<evidence type="ECO:0000256" key="11">
    <source>
        <dbReference type="ARBA" id="ARBA00055355"/>
    </source>
</evidence>
<comment type="subcellular location">
    <subcellularLocation>
        <location evidence="1">Cell membrane</location>
        <topology evidence="1">Multi-pass membrane protein</topology>
    </subcellularLocation>
</comment>
<dbReference type="AlphaFoldDB" id="A0A076PK90"/>
<evidence type="ECO:0000259" key="17">
    <source>
        <dbReference type="PROSITE" id="PS50990"/>
    </source>
</evidence>
<dbReference type="FunFam" id="3.40.50.300:FF:000299">
    <property type="entry name" value="ABC transporter ATP-binding protein/permease"/>
    <property type="match status" value="1"/>
</dbReference>
<keyword evidence="9 14" id="KW-1133">Transmembrane helix</keyword>
<evidence type="ECO:0000256" key="4">
    <source>
        <dbReference type="ARBA" id="ARBA00022692"/>
    </source>
</evidence>
<keyword evidence="4 14" id="KW-0812">Transmembrane</keyword>
<dbReference type="InterPro" id="IPR011527">
    <property type="entry name" value="ABC1_TM_dom"/>
</dbReference>
<evidence type="ECO:0000256" key="13">
    <source>
        <dbReference type="ARBA" id="ARBA00072252"/>
    </source>
</evidence>
<evidence type="ECO:0000256" key="14">
    <source>
        <dbReference type="SAM" id="Phobius"/>
    </source>
</evidence>
<dbReference type="InterPro" id="IPR027417">
    <property type="entry name" value="P-loop_NTPase"/>
</dbReference>
<feature type="domain" description="ABC transporter" evidence="15">
    <location>
        <begin position="492"/>
        <end position="726"/>
    </location>
</feature>
<dbReference type="GO" id="GO:0005886">
    <property type="term" value="C:plasma membrane"/>
    <property type="evidence" value="ECO:0007669"/>
    <property type="project" value="UniProtKB-SubCell"/>
</dbReference>
<dbReference type="PROSITE" id="PS50893">
    <property type="entry name" value="ABC_TRANSPORTER_2"/>
    <property type="match status" value="1"/>
</dbReference>
<evidence type="ECO:0000256" key="12">
    <source>
        <dbReference type="ARBA" id="ARBA00061173"/>
    </source>
</evidence>
<name>A0A076PK90_COMTE</name>
<evidence type="ECO:0000256" key="1">
    <source>
        <dbReference type="ARBA" id="ARBA00004651"/>
    </source>
</evidence>
<reference evidence="18 19" key="1">
    <citation type="journal article" date="2014" name="Genome Announc.">
        <title>Complete Genome Sequence of Polychlorinated Biphenyl Degrader Comamonas testosteroni TK102 (NBRC 109938).</title>
        <authorList>
            <person name="Fukuda K."/>
            <person name="Hosoyama A."/>
            <person name="Tsuchikane K."/>
            <person name="Ohji S."/>
            <person name="Yamazoe A."/>
            <person name="Fujita N."/>
            <person name="Shintani M."/>
            <person name="Kimbara K."/>
        </authorList>
    </citation>
    <scope>NUCLEOTIDE SEQUENCE [LARGE SCALE GENOMIC DNA]</scope>
    <source>
        <strain evidence="18">TK102</strain>
    </source>
</reference>
<dbReference type="PROSITE" id="PS50990">
    <property type="entry name" value="PEPTIDASE_C39"/>
    <property type="match status" value="1"/>
</dbReference>